<dbReference type="HOGENOM" id="CLU_194998_0_0_2"/>
<feature type="transmembrane region" description="Helical" evidence="1">
    <location>
        <begin position="21"/>
        <end position="42"/>
    </location>
</feature>
<dbReference type="EnsemblBacteria" id="AAM06228">
    <property type="protein sequence ID" value="AAM06228"/>
    <property type="gene ID" value="MA_2849"/>
</dbReference>
<keyword evidence="1" id="KW-1133">Transmembrane helix</keyword>
<evidence type="ECO:0000256" key="1">
    <source>
        <dbReference type="SAM" id="Phobius"/>
    </source>
</evidence>
<feature type="transmembrane region" description="Helical" evidence="1">
    <location>
        <begin position="48"/>
        <end position="65"/>
    </location>
</feature>
<dbReference type="AlphaFoldDB" id="Q8TM21"/>
<dbReference type="Proteomes" id="UP000002487">
    <property type="component" value="Chromosome"/>
</dbReference>
<name>Q8TM21_METAC</name>
<sequence>MGYSGRSCLIRSEENIYRVKLAFQLSFILWVMLGILMFYATVEAQSRMFGTFLLLCSVILFTPFLPDGTDYKEIENLEDYKEEPFEA</sequence>
<proteinExistence type="predicted"/>
<dbReference type="KEGG" id="mac:MA_2849"/>
<evidence type="ECO:0000313" key="3">
    <source>
        <dbReference type="Proteomes" id="UP000002487"/>
    </source>
</evidence>
<evidence type="ECO:0000313" key="2">
    <source>
        <dbReference type="EMBL" id="AAM06228.1"/>
    </source>
</evidence>
<reference evidence="2 3" key="1">
    <citation type="journal article" date="2002" name="Genome Res.">
        <title>The genome of Methanosarcina acetivorans reveals extensive metabolic and physiological diversity.</title>
        <authorList>
            <person name="Galagan J.E."/>
            <person name="Nusbaum C."/>
            <person name="Roy A."/>
            <person name="Endrizzi M.G."/>
            <person name="Macdonald P."/>
            <person name="FitzHugh W."/>
            <person name="Calvo S."/>
            <person name="Engels R."/>
            <person name="Smirnov S."/>
            <person name="Atnoor D."/>
            <person name="Brown A."/>
            <person name="Allen N."/>
            <person name="Naylor J."/>
            <person name="Stange-Thomann N."/>
            <person name="DeArellano K."/>
            <person name="Johnson R."/>
            <person name="Linton L."/>
            <person name="McEwan P."/>
            <person name="McKernan K."/>
            <person name="Talamas J."/>
            <person name="Tirrell A."/>
            <person name="Ye W."/>
            <person name="Zimmer A."/>
            <person name="Barber R.D."/>
            <person name="Cann I."/>
            <person name="Graham D.E."/>
            <person name="Grahame D.A."/>
            <person name="Guss A."/>
            <person name="Hedderich R."/>
            <person name="Ingram-Smith C."/>
            <person name="Kuettner C.H."/>
            <person name="Krzycki J.A."/>
            <person name="Leigh J.A."/>
            <person name="Li W."/>
            <person name="Liu J."/>
            <person name="Mukhopadhyay B."/>
            <person name="Reeve J.N."/>
            <person name="Smith K."/>
            <person name="Springer T.A."/>
            <person name="Umayam L.A."/>
            <person name="White O."/>
            <person name="White R.H."/>
            <person name="de Macario E.C."/>
            <person name="Ferry J.G."/>
            <person name="Jarrell K.F."/>
            <person name="Jing H."/>
            <person name="Macario A.J.L."/>
            <person name="Paulsen I."/>
            <person name="Pritchett M."/>
            <person name="Sowers K.R."/>
            <person name="Swanson R.V."/>
            <person name="Zinder S.H."/>
            <person name="Lander E."/>
            <person name="Metcalf W.W."/>
            <person name="Birren B."/>
        </authorList>
    </citation>
    <scope>NUCLEOTIDE SEQUENCE [LARGE SCALE GENOMIC DNA]</scope>
    <source>
        <strain evidence="3">ATCC 35395 / DSM 2834 / JCM 12185 / C2A</strain>
    </source>
</reference>
<protein>
    <submittedName>
        <fullName evidence="2">Uncharacterized protein</fullName>
    </submittedName>
</protein>
<gene>
    <name evidence="2" type="ordered locus">MA_2849</name>
</gene>
<accession>Q8TM21</accession>
<keyword evidence="3" id="KW-1185">Reference proteome</keyword>
<keyword evidence="1" id="KW-0472">Membrane</keyword>
<organism evidence="2 3">
    <name type="scientific">Methanosarcina acetivorans (strain ATCC 35395 / DSM 2834 / JCM 12185 / C2A)</name>
    <dbReference type="NCBI Taxonomy" id="188937"/>
    <lineage>
        <taxon>Archaea</taxon>
        <taxon>Methanobacteriati</taxon>
        <taxon>Methanobacteriota</taxon>
        <taxon>Stenosarchaea group</taxon>
        <taxon>Methanomicrobia</taxon>
        <taxon>Methanosarcinales</taxon>
        <taxon>Methanosarcinaceae</taxon>
        <taxon>Methanosarcina</taxon>
    </lineage>
</organism>
<dbReference type="EMBL" id="AE010299">
    <property type="protein sequence ID" value="AAM06228.1"/>
    <property type="molecule type" value="Genomic_DNA"/>
</dbReference>
<keyword evidence="1" id="KW-0812">Transmembrane</keyword>
<dbReference type="InParanoid" id="Q8TM21"/>